<sequence length="799" mass="91738">MWWCATSLMAEDLKKSSKTRLPKGFYRGGNQIKSFQSGLESTPEDDELCQVNRTLISYKDVSLTDKLYGGRNTKPYIVTDDKESLQRKILKELNVSPLEFGIAMKTYQNVVKVQNEEKIQEGSCVGGREVINTSSNDSEADTKVKESKDISRPNDSALLDELRTIKGDYGKMKGDYDSIVERNTVAETKIQRLSLAKEESDLAHREEADDLRNTIEDLNRKLTMARDEVEDMSMDIKECVANTTSQLKQHFNALLTAEKEHNQILLAEKDATVCHKDAQIYEINKYFERGLDTVKEQGSKRLKRMLSIEKEKSELNQETIQELRKSLDAEQKLLFDTQHSLKQQTEISDAQASQLVELSDKKAVIKKKLFKATKEIKEANDKVVQSQEAFNKQQKELDDLKLMNEKLIKDNEEERKKHIEKMTLKESKLAKMCDSFKEQINIKEQNMGVLMAENDASKLAQVESELIHAAEMAKKNEALLRVKDAHMDEIGEAKEQLEKLKKEASQMDSMHQEALAAKDGNLEESELMIAFLQKEKAICEKKLETASKSVLRLEKRLNQREVEIRARLEDISAHKKKENADCTAIEKQKVTMEKIQNDLKRGKKRIESLIRERNAYREEAHTNSTKKIEINKKLEATKEHLQTVKEEYEHKIAQMQTIQDTETVGKQKQRKRKRKPKQVASNDIGANTLTFATQINKELTKSLDAKDTDLTQDRPKNTDLHNVKIKKVTPVQKSTAQRRSPSMVSKNIVSTTPDALFDQNDHGRLWSMYDTSLVTFCIGIWFLLIKVCSIVTNDDDPFW</sequence>
<feature type="coiled-coil region" evidence="1">
    <location>
        <begin position="201"/>
        <end position="235"/>
    </location>
</feature>
<reference evidence="3" key="1">
    <citation type="submission" date="2021-01" db="UniProtKB">
        <authorList>
            <consortium name="EnsemblMetazoa"/>
        </authorList>
    </citation>
    <scope>IDENTIFICATION</scope>
</reference>
<dbReference type="GeneID" id="136807070"/>
<dbReference type="AlphaFoldDB" id="A0A7M5UU45"/>
<protein>
    <submittedName>
        <fullName evidence="3">Uncharacterized protein</fullName>
    </submittedName>
</protein>
<accession>A0A7M5UU45</accession>
<evidence type="ECO:0000313" key="4">
    <source>
        <dbReference type="Proteomes" id="UP000594262"/>
    </source>
</evidence>
<feature type="compositionally biased region" description="Basic residues" evidence="2">
    <location>
        <begin position="667"/>
        <end position="677"/>
    </location>
</feature>
<evidence type="ECO:0000313" key="3">
    <source>
        <dbReference type="EnsemblMetazoa" id="CLYHEMP001413.1"/>
    </source>
</evidence>
<dbReference type="RefSeq" id="XP_066919739.1">
    <property type="nucleotide sequence ID" value="XM_067063638.1"/>
</dbReference>
<feature type="coiled-coil region" evidence="1">
    <location>
        <begin position="362"/>
        <end position="417"/>
    </location>
</feature>
<feature type="region of interest" description="Disordered" evidence="2">
    <location>
        <begin position="129"/>
        <end position="151"/>
    </location>
</feature>
<dbReference type="EnsemblMetazoa" id="CLYHEMT001413.1">
    <property type="protein sequence ID" value="CLYHEMP001413.1"/>
    <property type="gene ID" value="CLYHEMG001413"/>
</dbReference>
<name>A0A7M5UU45_9CNID</name>
<keyword evidence="1" id="KW-0175">Coiled coil</keyword>
<feature type="coiled-coil region" evidence="1">
    <location>
        <begin position="476"/>
        <end position="658"/>
    </location>
</feature>
<keyword evidence="4" id="KW-1185">Reference proteome</keyword>
<evidence type="ECO:0000256" key="2">
    <source>
        <dbReference type="SAM" id="MobiDB-lite"/>
    </source>
</evidence>
<organism evidence="3 4">
    <name type="scientific">Clytia hemisphaerica</name>
    <dbReference type="NCBI Taxonomy" id="252671"/>
    <lineage>
        <taxon>Eukaryota</taxon>
        <taxon>Metazoa</taxon>
        <taxon>Cnidaria</taxon>
        <taxon>Hydrozoa</taxon>
        <taxon>Hydroidolina</taxon>
        <taxon>Leptothecata</taxon>
        <taxon>Obeliida</taxon>
        <taxon>Clytiidae</taxon>
        <taxon>Clytia</taxon>
    </lineage>
</organism>
<evidence type="ECO:0000256" key="1">
    <source>
        <dbReference type="SAM" id="Coils"/>
    </source>
</evidence>
<proteinExistence type="predicted"/>
<feature type="region of interest" description="Disordered" evidence="2">
    <location>
        <begin position="659"/>
        <end position="682"/>
    </location>
</feature>
<feature type="compositionally biased region" description="Basic and acidic residues" evidence="2">
    <location>
        <begin position="140"/>
        <end position="151"/>
    </location>
</feature>
<dbReference type="Proteomes" id="UP000594262">
    <property type="component" value="Unplaced"/>
</dbReference>